<keyword evidence="1" id="KW-0812">Transmembrane</keyword>
<dbReference type="RefSeq" id="WP_311822291.1">
    <property type="nucleotide sequence ID" value="NZ_JARPYF010000005.1"/>
</dbReference>
<feature type="transmembrane region" description="Helical" evidence="1">
    <location>
        <begin position="41"/>
        <end position="59"/>
    </location>
</feature>
<gene>
    <name evidence="2" type="ORF">P7D85_10870</name>
</gene>
<feature type="transmembrane region" description="Helical" evidence="1">
    <location>
        <begin position="66"/>
        <end position="92"/>
    </location>
</feature>
<keyword evidence="1" id="KW-0472">Membrane</keyword>
<comment type="caution">
    <text evidence="2">The sequence shown here is derived from an EMBL/GenBank/DDBJ whole genome shotgun (WGS) entry which is preliminary data.</text>
</comment>
<dbReference type="Pfam" id="PF20197">
    <property type="entry name" value="DUF6560"/>
    <property type="match status" value="1"/>
</dbReference>
<keyword evidence="1" id="KW-1133">Transmembrane helix</keyword>
<sequence>MKSLITVCIVGVVLAFLENNTKKKGIKRGQKKFTIRTPRSYFIFGVVEAGMVGGILIWGELTNQLNIFYIIVLFLGALPGLLLMILPIAGMWEVQVDGDNIEAIKLFVFRKQFLFSEITHCKETRGGWKVYVNGKRKKAFFVDRMMEGANLFLKRIGKTNIPIEEMKRKKD</sequence>
<organism evidence="2 3">
    <name type="scientific">Enterococcus hulanensis</name>
    <dbReference type="NCBI Taxonomy" id="2559929"/>
    <lineage>
        <taxon>Bacteria</taxon>
        <taxon>Bacillati</taxon>
        <taxon>Bacillota</taxon>
        <taxon>Bacilli</taxon>
        <taxon>Lactobacillales</taxon>
        <taxon>Enterococcaceae</taxon>
        <taxon>Enterococcus</taxon>
    </lineage>
</organism>
<keyword evidence="3" id="KW-1185">Reference proteome</keyword>
<dbReference type="InterPro" id="IPR046690">
    <property type="entry name" value="DUF6560"/>
</dbReference>
<evidence type="ECO:0000256" key="1">
    <source>
        <dbReference type="SAM" id="Phobius"/>
    </source>
</evidence>
<evidence type="ECO:0000313" key="3">
    <source>
        <dbReference type="Proteomes" id="UP001252875"/>
    </source>
</evidence>
<protein>
    <recommendedName>
        <fullName evidence="4">DUF5673 domain-containing protein</fullName>
    </recommendedName>
</protein>
<evidence type="ECO:0000313" key="2">
    <source>
        <dbReference type="EMBL" id="MDT2600278.1"/>
    </source>
</evidence>
<proteinExistence type="predicted"/>
<accession>A0ABU3EZH1</accession>
<name>A0ABU3EZH1_9ENTE</name>
<reference evidence="2 3" key="1">
    <citation type="submission" date="2023-03" db="EMBL/GenBank/DDBJ databases">
        <authorList>
            <person name="Shen W."/>
            <person name="Cai J."/>
        </authorList>
    </citation>
    <scope>NUCLEOTIDE SEQUENCE [LARGE SCALE GENOMIC DNA]</scope>
    <source>
        <strain evidence="2 3">D6-4</strain>
    </source>
</reference>
<dbReference type="Proteomes" id="UP001252875">
    <property type="component" value="Unassembled WGS sequence"/>
</dbReference>
<dbReference type="EMBL" id="JARPYI010000005">
    <property type="protein sequence ID" value="MDT2600278.1"/>
    <property type="molecule type" value="Genomic_DNA"/>
</dbReference>
<evidence type="ECO:0008006" key="4">
    <source>
        <dbReference type="Google" id="ProtNLM"/>
    </source>
</evidence>